<feature type="compositionally biased region" description="Pro residues" evidence="7">
    <location>
        <begin position="115"/>
        <end position="128"/>
    </location>
</feature>
<dbReference type="PROSITE" id="PS50893">
    <property type="entry name" value="ABC_TRANSPORTER_2"/>
    <property type="match status" value="1"/>
</dbReference>
<reference evidence="11 12" key="1">
    <citation type="journal article" date="2019" name="Emerg. Microbes Infect.">
        <title>Comprehensive subspecies identification of 175 nontuberculous mycobacteria species based on 7547 genomic profiles.</title>
        <authorList>
            <person name="Matsumoto Y."/>
            <person name="Kinjo T."/>
            <person name="Motooka D."/>
            <person name="Nabeya D."/>
            <person name="Jung N."/>
            <person name="Uechi K."/>
            <person name="Horii T."/>
            <person name="Iida T."/>
            <person name="Fujita J."/>
            <person name="Nakamura S."/>
        </authorList>
    </citation>
    <scope>NUCLEOTIDE SEQUENCE [LARGE SCALE GENOMIC DNA]</scope>
    <source>
        <strain evidence="11 12">JCM 17322</strain>
    </source>
</reference>
<protein>
    <recommendedName>
        <fullName evidence="13">ABC transporter ATP-binding protein</fullName>
    </recommendedName>
</protein>
<feature type="region of interest" description="Disordered" evidence="7">
    <location>
        <begin position="110"/>
        <end position="260"/>
    </location>
</feature>
<evidence type="ECO:0000256" key="5">
    <source>
        <dbReference type="ARBA" id="ARBA00022989"/>
    </source>
</evidence>
<dbReference type="AlphaFoldDB" id="A0A7I9Y027"/>
<feature type="transmembrane region" description="Helical" evidence="8">
    <location>
        <begin position="776"/>
        <end position="797"/>
    </location>
</feature>
<feature type="compositionally biased region" description="Low complexity" evidence="7">
    <location>
        <begin position="132"/>
        <end position="142"/>
    </location>
</feature>
<dbReference type="Gene3D" id="3.40.50.300">
    <property type="entry name" value="P-loop containing nucleotide triphosphate hydrolases"/>
    <property type="match status" value="1"/>
</dbReference>
<dbReference type="GO" id="GO:0016020">
    <property type="term" value="C:membrane"/>
    <property type="evidence" value="ECO:0007669"/>
    <property type="project" value="UniProtKB-SubCell"/>
</dbReference>
<evidence type="ECO:0000256" key="6">
    <source>
        <dbReference type="ARBA" id="ARBA00023136"/>
    </source>
</evidence>
<keyword evidence="2" id="KW-0813">Transport</keyword>
<dbReference type="InterPro" id="IPR000253">
    <property type="entry name" value="FHA_dom"/>
</dbReference>
<keyword evidence="4 8" id="KW-0812">Transmembrane</keyword>
<dbReference type="InterPro" id="IPR050352">
    <property type="entry name" value="ABCG_transporters"/>
</dbReference>
<feature type="compositionally biased region" description="Low complexity" evidence="7">
    <location>
        <begin position="294"/>
        <end position="326"/>
    </location>
</feature>
<dbReference type="Pfam" id="PF00498">
    <property type="entry name" value="FHA"/>
    <property type="match status" value="1"/>
</dbReference>
<dbReference type="GO" id="GO:0016887">
    <property type="term" value="F:ATP hydrolysis activity"/>
    <property type="evidence" value="ECO:0007669"/>
    <property type="project" value="InterPro"/>
</dbReference>
<dbReference type="SUPFAM" id="SSF52540">
    <property type="entry name" value="P-loop containing nucleoside triphosphate hydrolases"/>
    <property type="match status" value="1"/>
</dbReference>
<feature type="region of interest" description="Disordered" evidence="7">
    <location>
        <begin position="273"/>
        <end position="359"/>
    </location>
</feature>
<evidence type="ECO:0000256" key="2">
    <source>
        <dbReference type="ARBA" id="ARBA00022448"/>
    </source>
</evidence>
<evidence type="ECO:0000313" key="12">
    <source>
        <dbReference type="Proteomes" id="UP000465361"/>
    </source>
</evidence>
<feature type="domain" description="FHA" evidence="9">
    <location>
        <begin position="27"/>
        <end position="79"/>
    </location>
</feature>
<feature type="compositionally biased region" description="Low complexity" evidence="7">
    <location>
        <begin position="278"/>
        <end position="287"/>
    </location>
</feature>
<dbReference type="GO" id="GO:0140359">
    <property type="term" value="F:ABC-type transporter activity"/>
    <property type="evidence" value="ECO:0007669"/>
    <property type="project" value="InterPro"/>
</dbReference>
<dbReference type="Gene3D" id="2.60.200.20">
    <property type="match status" value="1"/>
</dbReference>
<dbReference type="Proteomes" id="UP000465361">
    <property type="component" value="Unassembled WGS sequence"/>
</dbReference>
<feature type="domain" description="ABC transporter" evidence="10">
    <location>
        <begin position="360"/>
        <end position="589"/>
    </location>
</feature>
<dbReference type="PANTHER" id="PTHR48041:SF139">
    <property type="entry name" value="PROTEIN SCARLET"/>
    <property type="match status" value="1"/>
</dbReference>
<dbReference type="PROSITE" id="PS50006">
    <property type="entry name" value="FHA_DOMAIN"/>
    <property type="match status" value="1"/>
</dbReference>
<accession>A0A7I9Y027</accession>
<evidence type="ECO:0008006" key="13">
    <source>
        <dbReference type="Google" id="ProtNLM"/>
    </source>
</evidence>
<gene>
    <name evidence="11" type="ORF">MBOT_27640</name>
</gene>
<feature type="compositionally biased region" description="Low complexity" evidence="7">
    <location>
        <begin position="162"/>
        <end position="172"/>
    </location>
</feature>
<evidence type="ECO:0000256" key="1">
    <source>
        <dbReference type="ARBA" id="ARBA00004141"/>
    </source>
</evidence>
<keyword evidence="6 8" id="KW-0472">Membrane</keyword>
<keyword evidence="12" id="KW-1185">Reference proteome</keyword>
<dbReference type="EMBL" id="BLKW01000004">
    <property type="protein sequence ID" value="GFG75399.1"/>
    <property type="molecule type" value="Genomic_DNA"/>
</dbReference>
<proteinExistence type="predicted"/>
<dbReference type="RefSeq" id="WP_163758095.1">
    <property type="nucleotide sequence ID" value="NZ_BLKW01000004.1"/>
</dbReference>
<dbReference type="PANTHER" id="PTHR48041">
    <property type="entry name" value="ABC TRANSPORTER G FAMILY MEMBER 28"/>
    <property type="match status" value="1"/>
</dbReference>
<organism evidence="11 12">
    <name type="scientific">Mycobacterium botniense</name>
    <dbReference type="NCBI Taxonomy" id="84962"/>
    <lineage>
        <taxon>Bacteria</taxon>
        <taxon>Bacillati</taxon>
        <taxon>Actinomycetota</taxon>
        <taxon>Actinomycetes</taxon>
        <taxon>Mycobacteriales</taxon>
        <taxon>Mycobacteriaceae</taxon>
        <taxon>Mycobacterium</taxon>
    </lineage>
</organism>
<dbReference type="InterPro" id="IPR013525">
    <property type="entry name" value="ABC2_TM"/>
</dbReference>
<evidence type="ECO:0000256" key="7">
    <source>
        <dbReference type="SAM" id="MobiDB-lite"/>
    </source>
</evidence>
<dbReference type="InterPro" id="IPR027417">
    <property type="entry name" value="P-loop_NTPase"/>
</dbReference>
<comment type="subcellular location">
    <subcellularLocation>
        <location evidence="1">Membrane</location>
        <topology evidence="1">Multi-pass membrane protein</topology>
    </subcellularLocation>
</comment>
<comment type="caution">
    <text evidence="11">The sequence shown here is derived from an EMBL/GenBank/DDBJ whole genome shotgun (WGS) entry which is preliminary data.</text>
</comment>
<evidence type="ECO:0000256" key="4">
    <source>
        <dbReference type="ARBA" id="ARBA00022692"/>
    </source>
</evidence>
<feature type="compositionally biased region" description="Pro residues" evidence="7">
    <location>
        <begin position="199"/>
        <end position="241"/>
    </location>
</feature>
<keyword evidence="5 8" id="KW-1133">Transmembrane helix</keyword>
<feature type="transmembrane region" description="Helical" evidence="8">
    <location>
        <begin position="643"/>
        <end position="670"/>
    </location>
</feature>
<evidence type="ECO:0000256" key="3">
    <source>
        <dbReference type="ARBA" id="ARBA00022553"/>
    </source>
</evidence>
<evidence type="ECO:0000259" key="10">
    <source>
        <dbReference type="PROSITE" id="PS50893"/>
    </source>
</evidence>
<keyword evidence="3" id="KW-0597">Phosphoprotein</keyword>
<evidence type="ECO:0000259" key="9">
    <source>
        <dbReference type="PROSITE" id="PS50006"/>
    </source>
</evidence>
<feature type="transmembrane region" description="Helical" evidence="8">
    <location>
        <begin position="730"/>
        <end position="756"/>
    </location>
</feature>
<feature type="transmembrane region" description="Helical" evidence="8">
    <location>
        <begin position="872"/>
        <end position="895"/>
    </location>
</feature>
<dbReference type="SUPFAM" id="SSF49879">
    <property type="entry name" value="SMAD/FHA domain"/>
    <property type="match status" value="1"/>
</dbReference>
<dbReference type="SMART" id="SM00240">
    <property type="entry name" value="FHA"/>
    <property type="match status" value="1"/>
</dbReference>
<feature type="compositionally biased region" description="Pro residues" evidence="7">
    <location>
        <begin position="173"/>
        <end position="190"/>
    </location>
</feature>
<dbReference type="Pfam" id="PF00005">
    <property type="entry name" value="ABC_tran"/>
    <property type="match status" value="1"/>
</dbReference>
<evidence type="ECO:0000313" key="11">
    <source>
        <dbReference type="EMBL" id="GFG75399.1"/>
    </source>
</evidence>
<dbReference type="GO" id="GO:0005524">
    <property type="term" value="F:ATP binding"/>
    <property type="evidence" value="ECO:0007669"/>
    <property type="project" value="InterPro"/>
</dbReference>
<feature type="transmembrane region" description="Helical" evidence="8">
    <location>
        <begin position="804"/>
        <end position="827"/>
    </location>
</feature>
<sequence>MRTEASASTLTVWVGAARYVFPPGRDVIVGRDSRCDIRLDELDNSEWTSRIHLVLRFTGTHWVAIDRSRNGIYLDGVRMSMVNIHDGQVIALSDPQDGPQLLFRLSATPEAPARPVAPPQRPTMPVSPLPTAAHPIPSARPAPRADRPPIPPVRFTLPARFAQPTSPAAVSPPAEPAQRPAPHPAAPPQPTRLDEPITKPMPPPAALSPAPVSPQPAQPPPPRAAPLPPSAPPAANPPPLPAASAPRQTPAAQRKSPGRVGRMAGALHHLLSRHPAGQPDQTPTTDPLPVIDVAPQAGTAPPAAPPADTAAPEPAPESAAPAADSGIAQQVEKPEPGARSETAAASAPSPDPATPTSQGVRAYRLGLTVDGRQLLADVSLSAQPGTLTAVVGPSSTHNTALVNLLAGVEQPTSGEVTVDGHSVQAARSRVGMVPHADLVHRQLTVEQALDYAAAVRLPAGASAEQRRRAVDWVLAQLELDPYRATRVDQLSAECRQRASLAVELLTRPSLLVLDEPIAELDRALGREMMVLLRRLADQGLVVVVATTAPVQLEMCDQVLVLTSAGTPAFVGPPAGLAKATGTTDWPETLSRLRTGPNGTNDAVLTRAQAPEPPSRAAAAEPLPSRLADLGWWRQTALVARRQIHLILAAPGYLLFLGILPVALGTLVLAIPGHAGLGRADPYGANPHEAVEILVLLNIAAVIIGIALTIRDVRTERWVYRREATAALSASAYLTGKVIVVSAAAAAESAIVTAIVILCKGAPVHGAVLLGSPIVELYLAVAATAIVSGIVGLVLSALAQSMQQVLPMVVLVVLASLVFAGGLVPLVGTLGFDQISWLVPAQWGFAAMASAVDLRRADLLARHDELWTHYSGWWLFDMAVLLLLGAAGIGFLMWRLHAPGIAAQRRVQAATSRGTETE</sequence>
<dbReference type="InterPro" id="IPR003439">
    <property type="entry name" value="ABC_transporter-like_ATP-bd"/>
</dbReference>
<dbReference type="InterPro" id="IPR008984">
    <property type="entry name" value="SMAD_FHA_dom_sf"/>
</dbReference>
<dbReference type="Pfam" id="PF01061">
    <property type="entry name" value="ABC2_membrane"/>
    <property type="match status" value="1"/>
</dbReference>
<feature type="transmembrane region" description="Helical" evidence="8">
    <location>
        <begin position="690"/>
        <end position="709"/>
    </location>
</feature>
<evidence type="ECO:0000256" key="8">
    <source>
        <dbReference type="SAM" id="Phobius"/>
    </source>
</evidence>
<name>A0A7I9Y027_9MYCO</name>